<feature type="compositionally biased region" description="Acidic residues" evidence="1">
    <location>
        <begin position="343"/>
        <end position="358"/>
    </location>
</feature>
<proteinExistence type="predicted"/>
<evidence type="ECO:0000256" key="1">
    <source>
        <dbReference type="SAM" id="MobiDB-lite"/>
    </source>
</evidence>
<evidence type="ECO:0008006" key="3">
    <source>
        <dbReference type="Google" id="ProtNLM"/>
    </source>
</evidence>
<accession>A0A7S3VE73</accession>
<gene>
    <name evidence="2" type="ORF">CDEB00056_LOCUS19167</name>
</gene>
<dbReference type="EMBL" id="HBIO01024957">
    <property type="protein sequence ID" value="CAE0474314.1"/>
    <property type="molecule type" value="Transcribed_RNA"/>
</dbReference>
<feature type="compositionally biased region" description="Basic and acidic residues" evidence="1">
    <location>
        <begin position="191"/>
        <end position="200"/>
    </location>
</feature>
<feature type="compositionally biased region" description="Acidic residues" evidence="1">
    <location>
        <begin position="134"/>
        <end position="143"/>
    </location>
</feature>
<name>A0A7S3VE73_9STRA</name>
<feature type="compositionally biased region" description="Basic and acidic residues" evidence="1">
    <location>
        <begin position="119"/>
        <end position="133"/>
    </location>
</feature>
<reference evidence="2" key="1">
    <citation type="submission" date="2021-01" db="EMBL/GenBank/DDBJ databases">
        <authorList>
            <person name="Corre E."/>
            <person name="Pelletier E."/>
            <person name="Niang G."/>
            <person name="Scheremetjew M."/>
            <person name="Finn R."/>
            <person name="Kale V."/>
            <person name="Holt S."/>
            <person name="Cochrane G."/>
            <person name="Meng A."/>
            <person name="Brown T."/>
            <person name="Cohen L."/>
        </authorList>
    </citation>
    <scope>NUCLEOTIDE SEQUENCE</scope>
    <source>
        <strain evidence="2">MM31A-1</strain>
    </source>
</reference>
<organism evidence="2">
    <name type="scientific">Chaetoceros debilis</name>
    <dbReference type="NCBI Taxonomy" id="122233"/>
    <lineage>
        <taxon>Eukaryota</taxon>
        <taxon>Sar</taxon>
        <taxon>Stramenopiles</taxon>
        <taxon>Ochrophyta</taxon>
        <taxon>Bacillariophyta</taxon>
        <taxon>Coscinodiscophyceae</taxon>
        <taxon>Chaetocerotophycidae</taxon>
        <taxon>Chaetocerotales</taxon>
        <taxon>Chaetocerotaceae</taxon>
        <taxon>Chaetoceros</taxon>
    </lineage>
</organism>
<dbReference type="AlphaFoldDB" id="A0A7S3VE73"/>
<feature type="region of interest" description="Disordered" evidence="1">
    <location>
        <begin position="93"/>
        <end position="143"/>
    </location>
</feature>
<sequence length="487" mass="54779">MVTRLKGLLRIYQNTSSRLGPSFVSKSEFRKLDVYRSLCCSRTTTTTRTRRIDDTFEKGRNLTIALAAITTITYIDETKTNTKTKGTIFSSCEKKEDEDGQSFEKQQQKQQQQQQQPAIEEKGTKKDEAKSEEQPDVDVDVDVDEDEPTTCTICLINRQGPCRPYWRKFERCMKENSAKDDDDGDGNGDGDGNKEGKESSESSSMSEKCDVYMLPWIKCIQQFRNRYTSISNAYFQKEMIDKVEDTFEVDERVLLDIKDVSTIVEIGSDWKKVVAGNSSSDNDIEEQKDKHVNVDDVLVEGVARINLWDPEGERQVELAYIKDQDGLLLGYDQFSYLKKNSGDENENDNDNDNDDGDNSEPQSKGVIGKVGECNFHVNPETTKSIQIFALYRSTVEGSDIPKASVEGNSDIPKASVEEDSDIPKASVEDNDIPNTEAPAEASTSNKVMFYSSLIPMDKVKVQDIVEVQVADDGDKGHSREKDESKTS</sequence>
<feature type="region of interest" description="Disordered" evidence="1">
    <location>
        <begin position="400"/>
        <end position="442"/>
    </location>
</feature>
<protein>
    <recommendedName>
        <fullName evidence="3">GCK domain-containing protein</fullName>
    </recommendedName>
</protein>
<feature type="region of interest" description="Disordered" evidence="1">
    <location>
        <begin position="176"/>
        <end position="205"/>
    </location>
</feature>
<evidence type="ECO:0000313" key="2">
    <source>
        <dbReference type="EMBL" id="CAE0474314.1"/>
    </source>
</evidence>
<feature type="region of interest" description="Disordered" evidence="1">
    <location>
        <begin position="339"/>
        <end position="366"/>
    </location>
</feature>